<accession>A0ABW5B4Z8</accession>
<reference evidence="4" key="1">
    <citation type="journal article" date="2019" name="Int. J. Syst. Evol. Microbiol.">
        <title>The Global Catalogue of Microorganisms (GCM) 10K type strain sequencing project: providing services to taxonomists for standard genome sequencing and annotation.</title>
        <authorList>
            <consortium name="The Broad Institute Genomics Platform"/>
            <consortium name="The Broad Institute Genome Sequencing Center for Infectious Disease"/>
            <person name="Wu L."/>
            <person name="Ma J."/>
        </authorList>
    </citation>
    <scope>NUCLEOTIDE SEQUENCE [LARGE SCALE GENOMIC DNA]</scope>
    <source>
        <strain evidence="4">KCTC 19812</strain>
    </source>
</reference>
<dbReference type="Proteomes" id="UP001597414">
    <property type="component" value="Unassembled WGS sequence"/>
</dbReference>
<evidence type="ECO:0000259" key="2">
    <source>
        <dbReference type="Pfam" id="PF08327"/>
    </source>
</evidence>
<comment type="caution">
    <text evidence="3">The sequence shown here is derived from an EMBL/GenBank/DDBJ whole genome shotgun (WGS) entry which is preliminary data.</text>
</comment>
<dbReference type="Gene3D" id="3.30.530.20">
    <property type="match status" value="1"/>
</dbReference>
<evidence type="ECO:0000256" key="1">
    <source>
        <dbReference type="ARBA" id="ARBA00006817"/>
    </source>
</evidence>
<dbReference type="SUPFAM" id="SSF55961">
    <property type="entry name" value="Bet v1-like"/>
    <property type="match status" value="1"/>
</dbReference>
<protein>
    <submittedName>
        <fullName evidence="3">SRPBCC domain-containing protein</fullName>
    </submittedName>
</protein>
<sequence length="149" mass="17000">MEKLKFSITINAPKEKVWDIMLGEETYPKWTEVFMPGSYFDGDWSEGSKILFLAPDGRGNTSGMVSKIKANKQYNFISIEHLGFIENGKEDTSSEAVKSWAGALENYTFEEKGESTKVLVELDSTEEHKEMFENTWNEALKILKRITEG</sequence>
<dbReference type="Pfam" id="PF08327">
    <property type="entry name" value="AHSA1"/>
    <property type="match status" value="1"/>
</dbReference>
<dbReference type="InterPro" id="IPR023393">
    <property type="entry name" value="START-like_dom_sf"/>
</dbReference>
<gene>
    <name evidence="3" type="ORF">ACFSKV_05115</name>
</gene>
<dbReference type="EMBL" id="JBHUIV010000010">
    <property type="protein sequence ID" value="MFD2200937.1"/>
    <property type="molecule type" value="Genomic_DNA"/>
</dbReference>
<evidence type="ECO:0000313" key="3">
    <source>
        <dbReference type="EMBL" id="MFD2200937.1"/>
    </source>
</evidence>
<dbReference type="InterPro" id="IPR013538">
    <property type="entry name" value="ASHA1/2-like_C"/>
</dbReference>
<proteinExistence type="inferred from homology"/>
<evidence type="ECO:0000313" key="4">
    <source>
        <dbReference type="Proteomes" id="UP001597414"/>
    </source>
</evidence>
<dbReference type="RefSeq" id="WP_380800819.1">
    <property type="nucleotide sequence ID" value="NZ_JBHUIV010000010.1"/>
</dbReference>
<dbReference type="CDD" id="cd07814">
    <property type="entry name" value="SRPBCC_CalC_Aha1-like"/>
    <property type="match status" value="1"/>
</dbReference>
<comment type="similarity">
    <text evidence="1">Belongs to the AHA1 family.</text>
</comment>
<name>A0ABW5B4Z8_9BACT</name>
<keyword evidence="4" id="KW-1185">Reference proteome</keyword>
<organism evidence="3 4">
    <name type="scientific">Shivajiella indica</name>
    <dbReference type="NCBI Taxonomy" id="872115"/>
    <lineage>
        <taxon>Bacteria</taxon>
        <taxon>Pseudomonadati</taxon>
        <taxon>Bacteroidota</taxon>
        <taxon>Cytophagia</taxon>
        <taxon>Cytophagales</taxon>
        <taxon>Cyclobacteriaceae</taxon>
        <taxon>Shivajiella</taxon>
    </lineage>
</organism>
<feature type="domain" description="Activator of Hsp90 ATPase homologue 1/2-like C-terminal" evidence="2">
    <location>
        <begin position="11"/>
        <end position="146"/>
    </location>
</feature>